<sequence>MTSIATESVADRGRATYDLGATAIFASKSDPRFHYCLYVPPAVGEGAKVDLLVAVHGTGRTSFLGFRDAFAEFGRWNDCAILCPLFPIGVLGDDARSGYKYMIEGDIRYDQVLLAIVEEVVAKYRQDWTRFAMFGYSGGGQFTHRFAIIHPDRLWAASIGAPGSVTLLDPARDWWVGIRDLPEKFGISFDAAALAKVPVQMIVGDADLETWEITHAQGSTHWMPGANDAGRTRPERLRTLCRSFEEAGARVRFDLLPGVAHERDAVLDAVKDFLAQALKERRNASTMAKPRTDKLAQG</sequence>
<keyword evidence="1" id="KW-0378">Hydrolase</keyword>
<evidence type="ECO:0000313" key="2">
    <source>
        <dbReference type="Proteomes" id="UP000245698"/>
    </source>
</evidence>
<proteinExistence type="predicted"/>
<protein>
    <submittedName>
        <fullName evidence="1">Hydrolase</fullName>
    </submittedName>
</protein>
<reference evidence="2" key="1">
    <citation type="submission" date="2016-12" db="EMBL/GenBank/DDBJ databases">
        <authorList>
            <person name="Brunel B."/>
        </authorList>
    </citation>
    <scope>NUCLEOTIDE SEQUENCE [LARGE SCALE GENOMIC DNA]</scope>
</reference>
<dbReference type="RefSeq" id="WP_123146792.1">
    <property type="nucleotide sequence ID" value="NZ_FUIG01000013.1"/>
</dbReference>
<dbReference type="InterPro" id="IPR029058">
    <property type="entry name" value="AB_hydrolase_fold"/>
</dbReference>
<keyword evidence="2" id="KW-1185">Reference proteome</keyword>
<dbReference type="Proteomes" id="UP000245698">
    <property type="component" value="Unassembled WGS sequence"/>
</dbReference>
<accession>A0A2P9ADT2</accession>
<organism evidence="1 2">
    <name type="scientific">Mesorhizobium delmotii</name>
    <dbReference type="NCBI Taxonomy" id="1631247"/>
    <lineage>
        <taxon>Bacteria</taxon>
        <taxon>Pseudomonadati</taxon>
        <taxon>Pseudomonadota</taxon>
        <taxon>Alphaproteobacteria</taxon>
        <taxon>Hyphomicrobiales</taxon>
        <taxon>Phyllobacteriaceae</taxon>
        <taxon>Mesorhizobium</taxon>
    </lineage>
</organism>
<dbReference type="AlphaFoldDB" id="A0A2P9ADT2"/>
<dbReference type="EMBL" id="FUIG01000013">
    <property type="protein sequence ID" value="SJM29252.1"/>
    <property type="molecule type" value="Genomic_DNA"/>
</dbReference>
<dbReference type="SUPFAM" id="SSF53474">
    <property type="entry name" value="alpha/beta-Hydrolases"/>
    <property type="match status" value="1"/>
</dbReference>
<dbReference type="Gene3D" id="3.40.50.1820">
    <property type="entry name" value="alpha/beta hydrolase"/>
    <property type="match status" value="1"/>
</dbReference>
<dbReference type="GO" id="GO:0016787">
    <property type="term" value="F:hydrolase activity"/>
    <property type="evidence" value="ECO:0007669"/>
    <property type="project" value="UniProtKB-KW"/>
</dbReference>
<name>A0A2P9ADT2_9HYPH</name>
<evidence type="ECO:0000313" key="1">
    <source>
        <dbReference type="EMBL" id="SJM29252.1"/>
    </source>
</evidence>
<gene>
    <name evidence="1" type="ORF">BQ8482_111182</name>
</gene>